<organism evidence="1 2">
    <name type="scientific">Deinococcus navajonensis</name>
    <dbReference type="NCBI Taxonomy" id="309884"/>
    <lineage>
        <taxon>Bacteria</taxon>
        <taxon>Thermotogati</taxon>
        <taxon>Deinococcota</taxon>
        <taxon>Deinococci</taxon>
        <taxon>Deinococcales</taxon>
        <taxon>Deinococcaceae</taxon>
        <taxon>Deinococcus</taxon>
    </lineage>
</organism>
<protein>
    <submittedName>
        <fullName evidence="1">Uncharacterized protein</fullName>
    </submittedName>
</protein>
<name>A0ABV8XLQ6_9DEIO</name>
<evidence type="ECO:0000313" key="2">
    <source>
        <dbReference type="Proteomes" id="UP001595998"/>
    </source>
</evidence>
<comment type="caution">
    <text evidence="1">The sequence shown here is derived from an EMBL/GenBank/DDBJ whole genome shotgun (WGS) entry which is preliminary data.</text>
</comment>
<evidence type="ECO:0000313" key="1">
    <source>
        <dbReference type="EMBL" id="MFC4425225.1"/>
    </source>
</evidence>
<dbReference type="RefSeq" id="WP_380036379.1">
    <property type="nucleotide sequence ID" value="NZ_JBHSEH010000004.1"/>
</dbReference>
<dbReference type="Proteomes" id="UP001595998">
    <property type="component" value="Unassembled WGS sequence"/>
</dbReference>
<gene>
    <name evidence="1" type="ORF">ACFOZ9_03300</name>
</gene>
<proteinExistence type="predicted"/>
<keyword evidence="2" id="KW-1185">Reference proteome</keyword>
<sequence>MIKMLEVQTVRLHQDGRPDELAELSLFEDDGHDLIRVQVATQSRVYSGQESGFFEALCKVRRELEHDGLLICVQGAMLGVYPSPMALSMGARVAFKLSLGQPARNSDLVDMFEPVDGQGSTIDEQAQWYDRWLHSLRASC</sequence>
<reference evidence="2" key="1">
    <citation type="journal article" date="2019" name="Int. J. Syst. Evol. Microbiol.">
        <title>The Global Catalogue of Microorganisms (GCM) 10K type strain sequencing project: providing services to taxonomists for standard genome sequencing and annotation.</title>
        <authorList>
            <consortium name="The Broad Institute Genomics Platform"/>
            <consortium name="The Broad Institute Genome Sequencing Center for Infectious Disease"/>
            <person name="Wu L."/>
            <person name="Ma J."/>
        </authorList>
    </citation>
    <scope>NUCLEOTIDE SEQUENCE [LARGE SCALE GENOMIC DNA]</scope>
    <source>
        <strain evidence="2">CCUG 56029</strain>
    </source>
</reference>
<dbReference type="EMBL" id="JBHSEH010000004">
    <property type="protein sequence ID" value="MFC4425225.1"/>
    <property type="molecule type" value="Genomic_DNA"/>
</dbReference>
<accession>A0ABV8XLQ6</accession>